<dbReference type="AlphaFoldDB" id="A0A9P1IHW6"/>
<proteinExistence type="inferred from homology"/>
<keyword evidence="3 6" id="KW-0812">Transmembrane</keyword>
<evidence type="ECO:0000313" key="9">
    <source>
        <dbReference type="Proteomes" id="UP001152747"/>
    </source>
</evidence>
<organism evidence="8 9">
    <name type="scientific">Caenorhabditis angaria</name>
    <dbReference type="NCBI Taxonomy" id="860376"/>
    <lineage>
        <taxon>Eukaryota</taxon>
        <taxon>Metazoa</taxon>
        <taxon>Ecdysozoa</taxon>
        <taxon>Nematoda</taxon>
        <taxon>Chromadorea</taxon>
        <taxon>Rhabditida</taxon>
        <taxon>Rhabditina</taxon>
        <taxon>Rhabditomorpha</taxon>
        <taxon>Rhabditoidea</taxon>
        <taxon>Rhabditidae</taxon>
        <taxon>Peloderinae</taxon>
        <taxon>Caenorhabditis</taxon>
    </lineage>
</organism>
<accession>A0A9P1IHW6</accession>
<evidence type="ECO:0000256" key="5">
    <source>
        <dbReference type="ARBA" id="ARBA00023136"/>
    </source>
</evidence>
<comment type="similarity">
    <text evidence="2">Belongs to the nematode receptor-like protein srd family.</text>
</comment>
<evidence type="ECO:0000313" key="8">
    <source>
        <dbReference type="EMBL" id="CAI5445754.1"/>
    </source>
</evidence>
<keyword evidence="9" id="KW-1185">Reference proteome</keyword>
<dbReference type="InterPro" id="IPR019421">
    <property type="entry name" value="7TM_GPCR_serpentine_rcpt_Srd"/>
</dbReference>
<dbReference type="InterPro" id="IPR017452">
    <property type="entry name" value="GPCR_Rhodpsn_7TM"/>
</dbReference>
<keyword evidence="5 6" id="KW-0472">Membrane</keyword>
<dbReference type="EMBL" id="CANHGI010000003">
    <property type="protein sequence ID" value="CAI5445754.1"/>
    <property type="molecule type" value="Genomic_DNA"/>
</dbReference>
<dbReference type="Gene3D" id="1.20.1070.10">
    <property type="entry name" value="Rhodopsin 7-helix transmembrane proteins"/>
    <property type="match status" value="1"/>
</dbReference>
<reference evidence="8" key="1">
    <citation type="submission" date="2022-11" db="EMBL/GenBank/DDBJ databases">
        <authorList>
            <person name="Kikuchi T."/>
        </authorList>
    </citation>
    <scope>NUCLEOTIDE SEQUENCE</scope>
    <source>
        <strain evidence="8">PS1010</strain>
    </source>
</reference>
<dbReference type="Pfam" id="PF10317">
    <property type="entry name" value="7TM_GPCR_Srd"/>
    <property type="match status" value="1"/>
</dbReference>
<comment type="subcellular location">
    <subcellularLocation>
        <location evidence="1">Membrane</location>
        <topology evidence="1">Multi-pass membrane protein</topology>
    </subcellularLocation>
</comment>
<feature type="transmembrane region" description="Helical" evidence="6">
    <location>
        <begin position="12"/>
        <end position="34"/>
    </location>
</feature>
<feature type="transmembrane region" description="Helical" evidence="6">
    <location>
        <begin position="91"/>
        <end position="110"/>
    </location>
</feature>
<comment type="caution">
    <text evidence="8">The sequence shown here is derived from an EMBL/GenBank/DDBJ whole genome shotgun (WGS) entry which is preliminary data.</text>
</comment>
<dbReference type="PANTHER" id="PTHR22945:SF25">
    <property type="entry name" value="SERPENTINE RECEPTOR, CLASS D (DELTA)"/>
    <property type="match status" value="1"/>
</dbReference>
<feature type="domain" description="G-protein coupled receptors family 1 profile" evidence="7">
    <location>
        <begin position="25"/>
        <end position="291"/>
    </location>
</feature>
<evidence type="ECO:0000256" key="4">
    <source>
        <dbReference type="ARBA" id="ARBA00022989"/>
    </source>
</evidence>
<feature type="transmembrane region" description="Helical" evidence="6">
    <location>
        <begin position="46"/>
        <end position="71"/>
    </location>
</feature>
<protein>
    <recommendedName>
        <fullName evidence="7">G-protein coupled receptors family 1 profile domain-containing protein</fullName>
    </recommendedName>
</protein>
<evidence type="ECO:0000259" key="7">
    <source>
        <dbReference type="PROSITE" id="PS50262"/>
    </source>
</evidence>
<evidence type="ECO:0000256" key="6">
    <source>
        <dbReference type="SAM" id="Phobius"/>
    </source>
</evidence>
<dbReference type="PANTHER" id="PTHR22945">
    <property type="entry name" value="SERPENTINE RECEPTOR, CLASS D DELTA"/>
    <property type="match status" value="1"/>
</dbReference>
<feature type="transmembrane region" description="Helical" evidence="6">
    <location>
        <begin position="188"/>
        <end position="210"/>
    </location>
</feature>
<evidence type="ECO:0000256" key="1">
    <source>
        <dbReference type="ARBA" id="ARBA00004141"/>
    </source>
</evidence>
<dbReference type="OrthoDB" id="5865968at2759"/>
<dbReference type="SUPFAM" id="SSF81321">
    <property type="entry name" value="Family A G protein-coupled receptor-like"/>
    <property type="match status" value="1"/>
</dbReference>
<dbReference type="PROSITE" id="PS50262">
    <property type="entry name" value="G_PROTEIN_RECEP_F1_2"/>
    <property type="match status" value="1"/>
</dbReference>
<dbReference type="GO" id="GO:0016020">
    <property type="term" value="C:membrane"/>
    <property type="evidence" value="ECO:0007669"/>
    <property type="project" value="UniProtKB-SubCell"/>
</dbReference>
<gene>
    <name evidence="8" type="ORF">CAMP_LOCUS8391</name>
</gene>
<keyword evidence="4 6" id="KW-1133">Transmembrane helix</keyword>
<evidence type="ECO:0000256" key="3">
    <source>
        <dbReference type="ARBA" id="ARBA00022692"/>
    </source>
</evidence>
<sequence>MRIEQNISMFINFYYIFFTILAIPVNLLLIYLILFKSPTSFQSYRFLLLNTAVNETFLIVFSFFLQIRIISAGDSIALLSYGPSRLFSVEFNFIIYNIYNVFLCTTNLSLIISMHYRYCVICYGRIENTTILRNLSITTAIPLAMLIAILIPPFNFSTVVKNTEKAYPSYNLSNVYGNYGGFYSTTTIIYSINTGILMGIPYLMPIFILYCRRKIFKQINEVQTHLSDRTKKASLDLVRALTMQSLFPMICLIPNVVYFLVSQKQHMEIEIAEYLPFPTCCLPCLIDPLLTIKYVAPYRNFITRKDKRIVKIPTISVAPSSIRTF</sequence>
<evidence type="ECO:0000256" key="2">
    <source>
        <dbReference type="ARBA" id="ARBA00009166"/>
    </source>
</evidence>
<name>A0A9P1IHW6_9PELO</name>
<feature type="transmembrane region" description="Helical" evidence="6">
    <location>
        <begin position="237"/>
        <end position="261"/>
    </location>
</feature>
<feature type="transmembrane region" description="Helical" evidence="6">
    <location>
        <begin position="131"/>
        <end position="151"/>
    </location>
</feature>
<dbReference type="Proteomes" id="UP001152747">
    <property type="component" value="Unassembled WGS sequence"/>
</dbReference>
<dbReference type="InterPro" id="IPR050920">
    <property type="entry name" value="Nematode_rcpt-like_delta"/>
</dbReference>